<evidence type="ECO:0000313" key="2">
    <source>
        <dbReference type="EMBL" id="CAH0369899.1"/>
    </source>
</evidence>
<reference evidence="2" key="2">
    <citation type="submission" date="2021-11" db="EMBL/GenBank/DDBJ databases">
        <authorList>
            <consortium name="Genoscope - CEA"/>
            <person name="William W."/>
        </authorList>
    </citation>
    <scope>NUCLEOTIDE SEQUENCE</scope>
</reference>
<dbReference type="OrthoDB" id="10267407at2759"/>
<dbReference type="EMBL" id="HBIW01020214">
    <property type="protein sequence ID" value="CAE0701947.1"/>
    <property type="molecule type" value="Transcribed_RNA"/>
</dbReference>
<dbReference type="AlphaFoldDB" id="A0A7S4A2W6"/>
<protein>
    <recommendedName>
        <fullName evidence="4">SET domain-containing protein</fullName>
    </recommendedName>
</protein>
<dbReference type="Gene3D" id="3.90.1410.10">
    <property type="entry name" value="set domain protein methyltransferase, domain 1"/>
    <property type="match status" value="1"/>
</dbReference>
<evidence type="ECO:0000313" key="1">
    <source>
        <dbReference type="EMBL" id="CAE0701947.1"/>
    </source>
</evidence>
<dbReference type="InterPro" id="IPR046341">
    <property type="entry name" value="SET_dom_sf"/>
</dbReference>
<dbReference type="SUPFAM" id="SSF82199">
    <property type="entry name" value="SET domain"/>
    <property type="match status" value="1"/>
</dbReference>
<dbReference type="GO" id="GO:0005634">
    <property type="term" value="C:nucleus"/>
    <property type="evidence" value="ECO:0007669"/>
    <property type="project" value="TreeGrafter"/>
</dbReference>
<dbReference type="GO" id="GO:0016279">
    <property type="term" value="F:protein-lysine N-methyltransferase activity"/>
    <property type="evidence" value="ECO:0007669"/>
    <property type="project" value="TreeGrafter"/>
</dbReference>
<organism evidence="1">
    <name type="scientific">Pelagomonas calceolata</name>
    <dbReference type="NCBI Taxonomy" id="35677"/>
    <lineage>
        <taxon>Eukaryota</taxon>
        <taxon>Sar</taxon>
        <taxon>Stramenopiles</taxon>
        <taxon>Ochrophyta</taxon>
        <taxon>Pelagophyceae</taxon>
        <taxon>Pelagomonadales</taxon>
        <taxon>Pelagomonadaceae</taxon>
        <taxon>Pelagomonas</taxon>
    </lineage>
</organism>
<dbReference type="Proteomes" id="UP000789595">
    <property type="component" value="Unassembled WGS sequence"/>
</dbReference>
<name>A0A7S4A2W6_9STRA</name>
<evidence type="ECO:0000313" key="3">
    <source>
        <dbReference type="Proteomes" id="UP000789595"/>
    </source>
</evidence>
<evidence type="ECO:0008006" key="4">
    <source>
        <dbReference type="Google" id="ProtNLM"/>
    </source>
</evidence>
<dbReference type="InterPro" id="IPR050600">
    <property type="entry name" value="SETD3_SETD6_MTase"/>
</dbReference>
<gene>
    <name evidence="1" type="ORF">PCAL00307_LOCUS17383</name>
    <name evidence="2" type="ORF">PECAL_2P30430</name>
</gene>
<reference evidence="1" key="1">
    <citation type="submission" date="2021-01" db="EMBL/GenBank/DDBJ databases">
        <authorList>
            <person name="Corre E."/>
            <person name="Pelletier E."/>
            <person name="Niang G."/>
            <person name="Scheremetjew M."/>
            <person name="Finn R."/>
            <person name="Kale V."/>
            <person name="Holt S."/>
            <person name="Cochrane G."/>
            <person name="Meng A."/>
            <person name="Brown T."/>
            <person name="Cohen L."/>
        </authorList>
    </citation>
    <scope>NUCLEOTIDE SEQUENCE</scope>
    <source>
        <strain evidence="1">CCMP1756</strain>
    </source>
</reference>
<keyword evidence="3" id="KW-1185">Reference proteome</keyword>
<dbReference type="PANTHER" id="PTHR13271">
    <property type="entry name" value="UNCHARACTERIZED PUTATIVE METHYLTRANSFERASE"/>
    <property type="match status" value="1"/>
</dbReference>
<dbReference type="EMBL" id="CAKKNE010000002">
    <property type="protein sequence ID" value="CAH0369899.1"/>
    <property type="molecule type" value="Genomic_DNA"/>
</dbReference>
<dbReference type="PANTHER" id="PTHR13271:SF156">
    <property type="entry name" value="SET DOMAIN-CONTAINING PROTEIN"/>
    <property type="match status" value="1"/>
</dbReference>
<accession>A0A7S4A2W6</accession>
<sequence length="459" mass="50972">MGRLLRQRIHKQRAKRSDLKSLRKWLHMRGAMWSPKVTYSTRCIAGFGLIATKPLTKGEVLFVAPRSACLVSRKDRGDTQRRAATKLIKEARKKSRSKWRPFLRTLKPAPCPWTWNAKDRALLQGTELEAVVQLKVARLDAERRLVEEVLKERVSRRTYAHACAIVASHANPWFGRSLTPFNCTLNYSKEDHITFDEDEDLVIGRARFDTHAGELFQTYAWAHTDLIYRYGFVPESDELLPEDVVSIAINDVMSACDCEDSPVARLLLLANACDEAPYDGLDDVLTCEIGVAGEGLGRLVACCFALNANHIALIPKLKRSPPSGDADSDAWAACLAAAMVDGGVHEDMKPIAETHGGDDRDPWPRLLEKCQELDAQCFDDAVDIARLCLEARRNAVAEAPLRDVLALREGEDEVVVQIAPPAPPGSPAYLARRLKSVERRLLDGALAVLARRGAAEVLP</sequence>
<dbReference type="CDD" id="cd10527">
    <property type="entry name" value="SET_LSMT"/>
    <property type="match status" value="1"/>
</dbReference>
<proteinExistence type="predicted"/>